<keyword evidence="5" id="KW-1185">Reference proteome</keyword>
<feature type="domain" description="LpxI N-terminal" evidence="3">
    <location>
        <begin position="4"/>
        <end position="123"/>
    </location>
</feature>
<sequence>MTDLCLIVGEGRLPGLLREVHPEARVIALEGNAPTGVETFRLETLGTLLADLERSKVRRLCLAGAIRRPVIDLSLIDTETAPLVQRIVAALGQGDDGALRVLIELVEERGIEVVGAHALRPDLLPDAGAIGSQTATERDEGDITRGFHVLDAIGPADVGQGCVVAGGQVLAVEALPGTDWMLSSVAAMRATAEAEIAGSAREMNLKSQTLEALGLSRSEELDRPVKSDGGNRPLATHTPAGGVFVKAPKPGQDMRVDLPAIGPETVDRAAAAGLTGIAIRAGGVLVLDRDEVAGRADAAGLWVRAV</sequence>
<feature type="domain" description="LpxI C-terminal" evidence="2">
    <location>
        <begin position="127"/>
        <end position="193"/>
    </location>
</feature>
<dbReference type="InterPro" id="IPR041255">
    <property type="entry name" value="LpxI_N"/>
</dbReference>
<dbReference type="InterPro" id="IPR010415">
    <property type="entry name" value="LpxI_C"/>
</dbReference>
<dbReference type="Pfam" id="PF06230">
    <property type="entry name" value="LpxI_C"/>
    <property type="match status" value="2"/>
</dbReference>
<dbReference type="EMBL" id="ONZF01000001">
    <property type="protein sequence ID" value="SPJ22327.1"/>
    <property type="molecule type" value="Genomic_DNA"/>
</dbReference>
<gene>
    <name evidence="4" type="ORF">PAA8504_00117</name>
</gene>
<evidence type="ECO:0000259" key="3">
    <source>
        <dbReference type="Pfam" id="PF17930"/>
    </source>
</evidence>
<dbReference type="Gene3D" id="3.40.140.80">
    <property type="match status" value="1"/>
</dbReference>
<feature type="domain" description="LpxI C-terminal" evidence="2">
    <location>
        <begin position="238"/>
        <end position="303"/>
    </location>
</feature>
<dbReference type="AlphaFoldDB" id="A0A2R8BQ94"/>
<dbReference type="Pfam" id="PF17930">
    <property type="entry name" value="LpxI_N"/>
    <property type="match status" value="1"/>
</dbReference>
<evidence type="ECO:0000313" key="5">
    <source>
        <dbReference type="Proteomes" id="UP000244912"/>
    </source>
</evidence>
<dbReference type="InterPro" id="IPR053174">
    <property type="entry name" value="LpxI"/>
</dbReference>
<dbReference type="PANTHER" id="PTHR39962">
    <property type="entry name" value="BLL4848 PROTEIN"/>
    <property type="match status" value="1"/>
</dbReference>
<reference evidence="4 5" key="1">
    <citation type="submission" date="2018-03" db="EMBL/GenBank/DDBJ databases">
        <authorList>
            <person name="Keele B.F."/>
        </authorList>
    </citation>
    <scope>NUCLEOTIDE SEQUENCE [LARGE SCALE GENOMIC DNA]</scope>
    <source>
        <strain evidence="4 5">CECT 8504</strain>
    </source>
</reference>
<organism evidence="4 5">
    <name type="scientific">Palleronia abyssalis</name>
    <dbReference type="NCBI Taxonomy" id="1501240"/>
    <lineage>
        <taxon>Bacteria</taxon>
        <taxon>Pseudomonadati</taxon>
        <taxon>Pseudomonadota</taxon>
        <taxon>Alphaproteobacteria</taxon>
        <taxon>Rhodobacterales</taxon>
        <taxon>Roseobacteraceae</taxon>
        <taxon>Palleronia</taxon>
    </lineage>
</organism>
<dbReference type="InterPro" id="IPR043167">
    <property type="entry name" value="LpxI_C_sf"/>
</dbReference>
<evidence type="ECO:0000256" key="1">
    <source>
        <dbReference type="SAM" id="MobiDB-lite"/>
    </source>
</evidence>
<feature type="region of interest" description="Disordered" evidence="1">
    <location>
        <begin position="221"/>
        <end position="240"/>
    </location>
</feature>
<proteinExistence type="predicted"/>
<accession>A0A2R8BQ94</accession>
<evidence type="ECO:0000313" key="4">
    <source>
        <dbReference type="EMBL" id="SPJ22327.1"/>
    </source>
</evidence>
<evidence type="ECO:0000259" key="2">
    <source>
        <dbReference type="Pfam" id="PF06230"/>
    </source>
</evidence>
<dbReference type="Proteomes" id="UP000244912">
    <property type="component" value="Unassembled WGS sequence"/>
</dbReference>
<dbReference type="Gene3D" id="3.40.50.20">
    <property type="match status" value="1"/>
</dbReference>
<protein>
    <submittedName>
        <fullName evidence="4">Uncharacterized protein</fullName>
    </submittedName>
</protein>
<dbReference type="OrthoDB" id="9789836at2"/>
<dbReference type="RefSeq" id="WP_146190428.1">
    <property type="nucleotide sequence ID" value="NZ_ONZF01000001.1"/>
</dbReference>
<name>A0A2R8BQ94_9RHOB</name>
<dbReference type="PANTHER" id="PTHR39962:SF1">
    <property type="entry name" value="LPXI FAMILY PROTEIN"/>
    <property type="match status" value="1"/>
</dbReference>